<dbReference type="GeneID" id="54285256"/>
<dbReference type="Proteomes" id="UP000799778">
    <property type="component" value="Unassembled WGS sequence"/>
</dbReference>
<keyword evidence="4 8" id="KW-0964">Secreted</keyword>
<comment type="function">
    <text evidence="8">Alpha-L-arabinofuranosidase involved in the hydrolysis of xylan, a major structural heterogeneous polysaccharide found in plant biomass representing the second most abundant polysaccharide in the biosphere, after cellulose.</text>
</comment>
<dbReference type="PANTHER" id="PTHR40631:SF2">
    <property type="entry name" value="ALPHA-L-ARABINOFURANOSIDASE"/>
    <property type="match status" value="1"/>
</dbReference>
<evidence type="ECO:0000256" key="4">
    <source>
        <dbReference type="ARBA" id="ARBA00022525"/>
    </source>
</evidence>
<evidence type="ECO:0000256" key="8">
    <source>
        <dbReference type="RuleBase" id="RU368117"/>
    </source>
</evidence>
<evidence type="ECO:0000256" key="9">
    <source>
        <dbReference type="SAM" id="SignalP"/>
    </source>
</evidence>
<dbReference type="EC" id="3.2.1.55" evidence="8"/>
<dbReference type="SUPFAM" id="SSF75005">
    <property type="entry name" value="Arabinanase/levansucrase/invertase"/>
    <property type="match status" value="1"/>
</dbReference>
<reference evidence="10" key="1">
    <citation type="journal article" date="2020" name="Stud. Mycol.">
        <title>101 Dothideomycetes genomes: a test case for predicting lifestyles and emergence of pathogens.</title>
        <authorList>
            <person name="Haridas S."/>
            <person name="Albert R."/>
            <person name="Binder M."/>
            <person name="Bloem J."/>
            <person name="Labutti K."/>
            <person name="Salamov A."/>
            <person name="Andreopoulos B."/>
            <person name="Baker S."/>
            <person name="Barry K."/>
            <person name="Bills G."/>
            <person name="Bluhm B."/>
            <person name="Cannon C."/>
            <person name="Castanera R."/>
            <person name="Culley D."/>
            <person name="Daum C."/>
            <person name="Ezra D."/>
            <person name="Gonzalez J."/>
            <person name="Henrissat B."/>
            <person name="Kuo A."/>
            <person name="Liang C."/>
            <person name="Lipzen A."/>
            <person name="Lutzoni F."/>
            <person name="Magnuson J."/>
            <person name="Mondo S."/>
            <person name="Nolan M."/>
            <person name="Ohm R."/>
            <person name="Pangilinan J."/>
            <person name="Park H.-J."/>
            <person name="Ramirez L."/>
            <person name="Alfaro M."/>
            <person name="Sun H."/>
            <person name="Tritt A."/>
            <person name="Yoshinaga Y."/>
            <person name="Zwiers L.-H."/>
            <person name="Turgeon B."/>
            <person name="Goodwin S."/>
            <person name="Spatafora J."/>
            <person name="Crous P."/>
            <person name="Grigoriev I."/>
        </authorList>
    </citation>
    <scope>NUCLEOTIDE SEQUENCE</scope>
    <source>
        <strain evidence="10">CBS 175.79</strain>
    </source>
</reference>
<evidence type="ECO:0000256" key="5">
    <source>
        <dbReference type="ARBA" id="ARBA00022729"/>
    </source>
</evidence>
<evidence type="ECO:0000256" key="3">
    <source>
        <dbReference type="ARBA" id="ARBA00007396"/>
    </source>
</evidence>
<feature type="signal peptide" evidence="9">
    <location>
        <begin position="1"/>
        <end position="15"/>
    </location>
</feature>
<dbReference type="InterPro" id="IPR005193">
    <property type="entry name" value="GH62_arabinosidase"/>
</dbReference>
<dbReference type="Gene3D" id="2.115.10.20">
    <property type="entry name" value="Glycosyl hydrolase domain, family 43"/>
    <property type="match status" value="1"/>
</dbReference>
<dbReference type="OrthoDB" id="3156236at2759"/>
<evidence type="ECO:0000256" key="6">
    <source>
        <dbReference type="ARBA" id="ARBA00022801"/>
    </source>
</evidence>
<evidence type="ECO:0000313" key="10">
    <source>
        <dbReference type="EMBL" id="KAF2015664.1"/>
    </source>
</evidence>
<dbReference type="GO" id="GO:0046556">
    <property type="term" value="F:alpha-L-arabinofuranosidase activity"/>
    <property type="evidence" value="ECO:0007669"/>
    <property type="project" value="UniProtKB-UniRule"/>
</dbReference>
<name>A0A6A5XTU0_9PLEO</name>
<dbReference type="InterPro" id="IPR023296">
    <property type="entry name" value="Glyco_hydro_beta-prop_sf"/>
</dbReference>
<accession>A0A6A5XTU0</accession>
<dbReference type="GO" id="GO:0005576">
    <property type="term" value="C:extracellular region"/>
    <property type="evidence" value="ECO:0007669"/>
    <property type="project" value="UniProtKB-SubCell"/>
</dbReference>
<dbReference type="GO" id="GO:0045493">
    <property type="term" value="P:xylan catabolic process"/>
    <property type="evidence" value="ECO:0007669"/>
    <property type="project" value="UniProtKB-UniRule"/>
</dbReference>
<dbReference type="RefSeq" id="XP_033384003.1">
    <property type="nucleotide sequence ID" value="XM_033527859.1"/>
</dbReference>
<comment type="similarity">
    <text evidence="3 8">Belongs to the glycosyl hydrolase 62 family.</text>
</comment>
<keyword evidence="6 8" id="KW-0378">Hydrolase</keyword>
<dbReference type="CDD" id="cd08987">
    <property type="entry name" value="GH62"/>
    <property type="match status" value="1"/>
</dbReference>
<dbReference type="PANTHER" id="PTHR40631">
    <property type="entry name" value="ALPHA-L-ARABINOFURANOSIDASE AXHA-2-RELATED"/>
    <property type="match status" value="1"/>
</dbReference>
<keyword evidence="7 8" id="KW-0326">Glycosidase</keyword>
<protein>
    <recommendedName>
        <fullName evidence="8">Alpha-L-arabinofuranosidase</fullName>
        <ecNumber evidence="8">3.2.1.55</ecNumber>
    </recommendedName>
</protein>
<evidence type="ECO:0000256" key="7">
    <source>
        <dbReference type="ARBA" id="ARBA00023295"/>
    </source>
</evidence>
<keyword evidence="11" id="KW-1185">Reference proteome</keyword>
<dbReference type="Pfam" id="PF03664">
    <property type="entry name" value="Glyco_hydro_62"/>
    <property type="match status" value="1"/>
</dbReference>
<sequence length="352" mass="39987">MLLLSLFSLLNTVLGAQVSPSFLDSAVQPQRKPGIQSTFQWNSTRALIGPKNDDRKIAGIKDPSVVYVDGRYHLFASTAKSGGSSYNLVYITFTDFEQAPTADFFYLDQSAIGVGYRAAPQVFYFEPHGLWYLVFQNDNAAYSTNKNISDPSGWSAVTNFYDKRPAVIDKNIADGYWVDMWVICDDENCHLFSSDDMGQLYRSQTKLTDFPRGFDSNNTVIAKSDKRFDLFEASNVYRIENGSYLLIVECIDAEEHRWFRSWTAESLEGPWDELAATNENPFARRNNVAFSGPTWTKDISHGEIIRDKVDQTLTITPCKLQYMYQGRDPNVTTNYNNLPWKLALLTQTNSEC</sequence>
<dbReference type="EMBL" id="ML978069">
    <property type="protein sequence ID" value="KAF2015664.1"/>
    <property type="molecule type" value="Genomic_DNA"/>
</dbReference>
<evidence type="ECO:0000256" key="1">
    <source>
        <dbReference type="ARBA" id="ARBA00001462"/>
    </source>
</evidence>
<feature type="chain" id="PRO_5025512227" description="Alpha-L-arabinofuranosidase" evidence="9">
    <location>
        <begin position="16"/>
        <end position="352"/>
    </location>
</feature>
<organism evidence="10 11">
    <name type="scientific">Aaosphaeria arxii CBS 175.79</name>
    <dbReference type="NCBI Taxonomy" id="1450172"/>
    <lineage>
        <taxon>Eukaryota</taxon>
        <taxon>Fungi</taxon>
        <taxon>Dikarya</taxon>
        <taxon>Ascomycota</taxon>
        <taxon>Pezizomycotina</taxon>
        <taxon>Dothideomycetes</taxon>
        <taxon>Pleosporomycetidae</taxon>
        <taxon>Pleosporales</taxon>
        <taxon>Pleosporales incertae sedis</taxon>
        <taxon>Aaosphaeria</taxon>
    </lineage>
</organism>
<dbReference type="AlphaFoldDB" id="A0A6A5XTU0"/>
<evidence type="ECO:0000313" key="11">
    <source>
        <dbReference type="Proteomes" id="UP000799778"/>
    </source>
</evidence>
<proteinExistence type="inferred from homology"/>
<dbReference type="GO" id="GO:0046373">
    <property type="term" value="P:L-arabinose metabolic process"/>
    <property type="evidence" value="ECO:0007669"/>
    <property type="project" value="UniProtKB-UniRule"/>
</dbReference>
<comment type="catalytic activity">
    <reaction evidence="1 8">
        <text>Hydrolysis of terminal non-reducing alpha-L-arabinofuranoside residues in alpha-L-arabinosides.</text>
        <dbReference type="EC" id="3.2.1.55"/>
    </reaction>
</comment>
<comment type="subcellular location">
    <subcellularLocation>
        <location evidence="2 8">Secreted</location>
    </subcellularLocation>
</comment>
<evidence type="ECO:0000256" key="2">
    <source>
        <dbReference type="ARBA" id="ARBA00004613"/>
    </source>
</evidence>
<keyword evidence="5 8" id="KW-0732">Signal</keyword>
<gene>
    <name evidence="10" type="ORF">BU24DRAFT_421967</name>
</gene>